<organism evidence="2 3">
    <name type="scientific">Persephonella hydrogeniphila</name>
    <dbReference type="NCBI Taxonomy" id="198703"/>
    <lineage>
        <taxon>Bacteria</taxon>
        <taxon>Pseudomonadati</taxon>
        <taxon>Aquificota</taxon>
        <taxon>Aquificia</taxon>
        <taxon>Aquificales</taxon>
        <taxon>Hydrogenothermaceae</taxon>
        <taxon>Persephonella</taxon>
    </lineage>
</organism>
<keyword evidence="2" id="KW-0808">Transferase</keyword>
<keyword evidence="2" id="KW-0830">Ubiquinone</keyword>
<gene>
    <name evidence="2" type="ORF">SAMN06265182_0048</name>
</gene>
<dbReference type="PANTHER" id="PTHR42912">
    <property type="entry name" value="METHYLTRANSFERASE"/>
    <property type="match status" value="1"/>
</dbReference>
<dbReference type="Pfam" id="PF08241">
    <property type="entry name" value="Methyltransf_11"/>
    <property type="match status" value="1"/>
</dbReference>
<dbReference type="SUPFAM" id="SSF53335">
    <property type="entry name" value="S-adenosyl-L-methionine-dependent methyltransferases"/>
    <property type="match status" value="1"/>
</dbReference>
<evidence type="ECO:0000259" key="1">
    <source>
        <dbReference type="Pfam" id="PF08241"/>
    </source>
</evidence>
<dbReference type="Gene3D" id="3.40.50.150">
    <property type="entry name" value="Vaccinia Virus protein VP39"/>
    <property type="match status" value="1"/>
</dbReference>
<dbReference type="InterPro" id="IPR013216">
    <property type="entry name" value="Methyltransf_11"/>
</dbReference>
<proteinExistence type="predicted"/>
<dbReference type="RefSeq" id="WP_096999261.1">
    <property type="nucleotide sequence ID" value="NZ_OBEI01000001.1"/>
</dbReference>
<dbReference type="CDD" id="cd02440">
    <property type="entry name" value="AdoMet_MTases"/>
    <property type="match status" value="1"/>
</dbReference>
<feature type="domain" description="Methyltransferase type 11" evidence="1">
    <location>
        <begin position="43"/>
        <end position="127"/>
    </location>
</feature>
<dbReference type="GO" id="GO:0008757">
    <property type="term" value="F:S-adenosylmethionine-dependent methyltransferase activity"/>
    <property type="evidence" value="ECO:0007669"/>
    <property type="project" value="InterPro"/>
</dbReference>
<name>A0A285MYD7_9AQUI</name>
<protein>
    <submittedName>
        <fullName evidence="2">Ubiquinone/menaquinone biosynthesis C-methylase UbiE</fullName>
    </submittedName>
</protein>
<dbReference type="InterPro" id="IPR029063">
    <property type="entry name" value="SAM-dependent_MTases_sf"/>
</dbReference>
<accession>A0A285MYD7</accession>
<sequence length="211" mass="24454">MAKTEPFDKFPDRYELWFERYHYTYLSELEAVKKAVPEGKGIEIGVGSGRFAAPLYIRYGVEPSLKMAKIAKEKGIYVVRGVAEYLPIKNFSFDFVLFVTTICFVDDIKKSFEESFRILKPYGKIIIGFIDKNSPLGVFYQKNREKNPFYRYATFFSTEEVLNLLQKTGFGNFKFFQTVFDFPEKISKVQTVKEGYGEGSFVVVTAEKIDR</sequence>
<dbReference type="EMBL" id="OBEI01000001">
    <property type="protein sequence ID" value="SNZ02202.1"/>
    <property type="molecule type" value="Genomic_DNA"/>
</dbReference>
<reference evidence="3" key="1">
    <citation type="submission" date="2017-09" db="EMBL/GenBank/DDBJ databases">
        <authorList>
            <person name="Varghese N."/>
            <person name="Submissions S."/>
        </authorList>
    </citation>
    <scope>NUCLEOTIDE SEQUENCE [LARGE SCALE GENOMIC DNA]</scope>
    <source>
        <strain evidence="3">DSM 15103</strain>
    </source>
</reference>
<dbReference type="AlphaFoldDB" id="A0A285MYD7"/>
<dbReference type="Proteomes" id="UP000219036">
    <property type="component" value="Unassembled WGS sequence"/>
</dbReference>
<keyword evidence="2" id="KW-0489">Methyltransferase</keyword>
<keyword evidence="3" id="KW-1185">Reference proteome</keyword>
<dbReference type="OrthoDB" id="9772751at2"/>
<evidence type="ECO:0000313" key="3">
    <source>
        <dbReference type="Proteomes" id="UP000219036"/>
    </source>
</evidence>
<evidence type="ECO:0000313" key="2">
    <source>
        <dbReference type="EMBL" id="SNZ02202.1"/>
    </source>
</evidence>
<dbReference type="InterPro" id="IPR050508">
    <property type="entry name" value="Methyltransf_Superfamily"/>
</dbReference>
<dbReference type="GO" id="GO:0032259">
    <property type="term" value="P:methylation"/>
    <property type="evidence" value="ECO:0007669"/>
    <property type="project" value="UniProtKB-KW"/>
</dbReference>
<dbReference type="PANTHER" id="PTHR42912:SF80">
    <property type="entry name" value="METHYLTRANSFERASE DOMAIN-CONTAINING PROTEIN"/>
    <property type="match status" value="1"/>
</dbReference>